<dbReference type="EMBL" id="CABVLZ010000008">
    <property type="protein sequence ID" value="VVU95709.1"/>
    <property type="molecule type" value="Genomic_DNA"/>
</dbReference>
<proteinExistence type="predicted"/>
<evidence type="ECO:0000313" key="1">
    <source>
        <dbReference type="EMBL" id="VVU95709.1"/>
    </source>
</evidence>
<dbReference type="AlphaFoldDB" id="A0A5E8CLC6"/>
<gene>
    <name evidence="1" type="ORF">CPAV1605_1464</name>
</gene>
<reference evidence="1" key="1">
    <citation type="submission" date="2019-09" db="EMBL/GenBank/DDBJ databases">
        <authorList>
            <person name="Needham M D."/>
        </authorList>
    </citation>
    <scope>NUCLEOTIDE SEQUENCE</scope>
</reference>
<organism evidence="1">
    <name type="scientific">seawater metagenome</name>
    <dbReference type="NCBI Taxonomy" id="1561972"/>
    <lineage>
        <taxon>unclassified sequences</taxon>
        <taxon>metagenomes</taxon>
        <taxon>ecological metagenomes</taxon>
    </lineage>
</organism>
<sequence length="228" mass="26679">MSKRSKSTQNNTRKKAKINHQKLEIRSDRYYRAVDKLNHFFGEKSIINVSTPFLLSPEVKKELKDNGVTNISPEPFFESNRNFLVELKVVKLQPCRLGPYSGKAEFVLAEKFCEITKIWYDENITYDKVKEMYNILEKKYKTSSFEKINIQSINLKSKESWDSIKIVKPNPKILSDYMGFGFDAIIIPTEGEYVGHDIWLAEQLFGCFNSNINPKIKYIELLRELDEE</sequence>
<accession>A0A5E8CLC6</accession>
<name>A0A5E8CLC6_9ZZZZ</name>
<protein>
    <submittedName>
        <fullName evidence="1">Uncharacterized protein</fullName>
    </submittedName>
</protein>